<comment type="caution">
    <text evidence="1">The sequence shown here is derived from an EMBL/GenBank/DDBJ whole genome shotgun (WGS) entry which is preliminary data.</text>
</comment>
<dbReference type="EMBL" id="JAYKXN010000004">
    <property type="protein sequence ID" value="KAK7293889.1"/>
    <property type="molecule type" value="Genomic_DNA"/>
</dbReference>
<evidence type="ECO:0000313" key="1">
    <source>
        <dbReference type="EMBL" id="KAK7293889.1"/>
    </source>
</evidence>
<accession>A0AAN9JAU6</accession>
<reference evidence="1 2" key="1">
    <citation type="submission" date="2024-01" db="EMBL/GenBank/DDBJ databases">
        <title>The genomes of 5 underutilized Papilionoideae crops provide insights into root nodulation and disease resistance.</title>
        <authorList>
            <person name="Yuan L."/>
        </authorList>
    </citation>
    <scope>NUCLEOTIDE SEQUENCE [LARGE SCALE GENOMIC DNA]</scope>
    <source>
        <strain evidence="1">LY-2023</strain>
        <tissue evidence="1">Leaf</tissue>
    </source>
</reference>
<protein>
    <submittedName>
        <fullName evidence="1">Uncharacterized protein</fullName>
    </submittedName>
</protein>
<evidence type="ECO:0000313" key="2">
    <source>
        <dbReference type="Proteomes" id="UP001359559"/>
    </source>
</evidence>
<dbReference type="Proteomes" id="UP001359559">
    <property type="component" value="Unassembled WGS sequence"/>
</dbReference>
<sequence>MGSTVVAKIVATITATIVSKTEVAVEKLEKLTSFYSMKMEEEQLSKASYPRVNLSCQTHQKCPKPIF</sequence>
<name>A0AAN9JAU6_CLITE</name>
<organism evidence="1 2">
    <name type="scientific">Clitoria ternatea</name>
    <name type="common">Butterfly pea</name>
    <dbReference type="NCBI Taxonomy" id="43366"/>
    <lineage>
        <taxon>Eukaryota</taxon>
        <taxon>Viridiplantae</taxon>
        <taxon>Streptophyta</taxon>
        <taxon>Embryophyta</taxon>
        <taxon>Tracheophyta</taxon>
        <taxon>Spermatophyta</taxon>
        <taxon>Magnoliopsida</taxon>
        <taxon>eudicotyledons</taxon>
        <taxon>Gunneridae</taxon>
        <taxon>Pentapetalae</taxon>
        <taxon>rosids</taxon>
        <taxon>fabids</taxon>
        <taxon>Fabales</taxon>
        <taxon>Fabaceae</taxon>
        <taxon>Papilionoideae</taxon>
        <taxon>50 kb inversion clade</taxon>
        <taxon>NPAAA clade</taxon>
        <taxon>indigoferoid/millettioid clade</taxon>
        <taxon>Phaseoleae</taxon>
        <taxon>Clitoria</taxon>
    </lineage>
</organism>
<gene>
    <name evidence="1" type="ORF">RJT34_16766</name>
</gene>
<keyword evidence="2" id="KW-1185">Reference proteome</keyword>
<proteinExistence type="predicted"/>
<dbReference type="AlphaFoldDB" id="A0AAN9JAU6"/>